<dbReference type="InterPro" id="IPR019734">
    <property type="entry name" value="TPR_rpt"/>
</dbReference>
<proteinExistence type="predicted"/>
<dbReference type="SMART" id="SM00028">
    <property type="entry name" value="TPR"/>
    <property type="match status" value="3"/>
</dbReference>
<dbReference type="Proteomes" id="UP000019262">
    <property type="component" value="Chromosome"/>
</dbReference>
<dbReference type="Pfam" id="PF13181">
    <property type="entry name" value="TPR_8"/>
    <property type="match status" value="1"/>
</dbReference>
<dbReference type="InterPro" id="IPR011990">
    <property type="entry name" value="TPR-like_helical_dom_sf"/>
</dbReference>
<reference evidence="1 2" key="1">
    <citation type="submission" date="2013-04" db="EMBL/GenBank/DDBJ databases">
        <title>Comparative Genomics of Relapsing Fever Spirochetes.</title>
        <authorList>
            <person name="Schwan T.G."/>
            <person name="Raffel S.J."/>
            <person name="Porcella S.F."/>
            <person name="Martens C.A."/>
            <person name="Bruno D.P."/>
            <person name="Rickefs S.M."/>
            <person name="Barbian K.B."/>
        </authorList>
    </citation>
    <scope>NUCLEOTIDE SEQUENCE [LARGE SCALE GENOMIC DNA]</scope>
    <source>
        <strain evidence="1 2">BA2</strain>
    </source>
</reference>
<dbReference type="PROSITE" id="PS51257">
    <property type="entry name" value="PROKAR_LIPOPROTEIN"/>
    <property type="match status" value="1"/>
</dbReference>
<evidence type="ECO:0000313" key="1">
    <source>
        <dbReference type="EMBL" id="AHH08518.1"/>
    </source>
</evidence>
<protein>
    <submittedName>
        <fullName evidence="1">Tetratricopeptide repeat family protein</fullName>
    </submittedName>
</protein>
<dbReference type="HOGENOM" id="CLU_1472515_0_0_12"/>
<name>W5SPG8_BORAN</name>
<organism evidence="1 2">
    <name type="scientific">Borrelia anserina BA2</name>
    <dbReference type="NCBI Taxonomy" id="1313293"/>
    <lineage>
        <taxon>Bacteria</taxon>
        <taxon>Pseudomonadati</taxon>
        <taxon>Spirochaetota</taxon>
        <taxon>Spirochaetia</taxon>
        <taxon>Spirochaetales</taxon>
        <taxon>Borreliaceae</taxon>
        <taxon>Borrelia</taxon>
    </lineage>
</organism>
<evidence type="ECO:0000313" key="2">
    <source>
        <dbReference type="Proteomes" id="UP000019262"/>
    </source>
</evidence>
<dbReference type="eggNOG" id="COG0457">
    <property type="taxonomic scope" value="Bacteria"/>
</dbReference>
<accession>W5SPG8</accession>
<gene>
    <name evidence="1" type="ORF">BAN_0061000</name>
</gene>
<dbReference type="SUPFAM" id="SSF48452">
    <property type="entry name" value="TPR-like"/>
    <property type="match status" value="1"/>
</dbReference>
<dbReference type="EMBL" id="CP005829">
    <property type="protein sequence ID" value="AHH08518.1"/>
    <property type="molecule type" value="Genomic_DNA"/>
</dbReference>
<dbReference type="Gene3D" id="1.25.40.10">
    <property type="entry name" value="Tetratricopeptide repeat domain"/>
    <property type="match status" value="1"/>
</dbReference>
<sequence>MMYKILFIFLCCFVFSCETLSKSYQDISDEYYKLAKLNEELGNDQASVALYEQAIKFDSSVNRVSSYNFILAYINLKKYDDAELKLEPLLKNDPNNILLINLKAYLFLRKDDLEGALNFYLKTLEIAPANQEALFNVFYMYYLKKDLKSAKKYILKYKELKYSVPSNAIEIVSSVLEE</sequence>
<dbReference type="PATRIC" id="fig|1313293.3.peg.563"/>
<dbReference type="AlphaFoldDB" id="W5SPG8"/>